<keyword evidence="2" id="KW-1185">Reference proteome</keyword>
<name>A0AAD6XUU5_9AGAR</name>
<comment type="caution">
    <text evidence="1">The sequence shown here is derived from an EMBL/GenBank/DDBJ whole genome shotgun (WGS) entry which is preliminary data.</text>
</comment>
<dbReference type="EMBL" id="JARJCN010000024">
    <property type="protein sequence ID" value="KAJ7089272.1"/>
    <property type="molecule type" value="Genomic_DNA"/>
</dbReference>
<dbReference type="Proteomes" id="UP001222325">
    <property type="component" value="Unassembled WGS sequence"/>
</dbReference>
<accession>A0AAD6XUU5</accession>
<evidence type="ECO:0000313" key="1">
    <source>
        <dbReference type="EMBL" id="KAJ7089272.1"/>
    </source>
</evidence>
<evidence type="ECO:0000313" key="2">
    <source>
        <dbReference type="Proteomes" id="UP001222325"/>
    </source>
</evidence>
<proteinExistence type="predicted"/>
<sequence length="255" mass="28802">MSTSFPPFQAKVSQFFEWFGNKRVFISVRKSKWMIFGPYPSYPITAAWRHRGGTGHRVQICWPQRLGTLAMPPWPFAMKHRIGSLPIREGLILYMARIDCYLISGADIYLDVDAAHAEELIDAQHLFLQRLLGINSRSMLAVLFTETGLMPIKIRRLLLALGRLCYMINLGDDSVRVVRSALLDSLDLFRMGYAGWAGDIAIILSSLPTPIRMTPADLSCLETVKAIMAKVAEVVDADLQFISTISRRRTYYGTV</sequence>
<organism evidence="1 2">
    <name type="scientific">Mycena belliarum</name>
    <dbReference type="NCBI Taxonomy" id="1033014"/>
    <lineage>
        <taxon>Eukaryota</taxon>
        <taxon>Fungi</taxon>
        <taxon>Dikarya</taxon>
        <taxon>Basidiomycota</taxon>
        <taxon>Agaricomycotina</taxon>
        <taxon>Agaricomycetes</taxon>
        <taxon>Agaricomycetidae</taxon>
        <taxon>Agaricales</taxon>
        <taxon>Marasmiineae</taxon>
        <taxon>Mycenaceae</taxon>
        <taxon>Mycena</taxon>
    </lineage>
</organism>
<protein>
    <submittedName>
        <fullName evidence="1">Uncharacterized protein</fullName>
    </submittedName>
</protein>
<dbReference type="AlphaFoldDB" id="A0AAD6XUU5"/>
<reference evidence="1" key="1">
    <citation type="submission" date="2023-03" db="EMBL/GenBank/DDBJ databases">
        <title>Massive genome expansion in bonnet fungi (Mycena s.s.) driven by repeated elements and novel gene families across ecological guilds.</title>
        <authorList>
            <consortium name="Lawrence Berkeley National Laboratory"/>
            <person name="Harder C.B."/>
            <person name="Miyauchi S."/>
            <person name="Viragh M."/>
            <person name="Kuo A."/>
            <person name="Thoen E."/>
            <person name="Andreopoulos B."/>
            <person name="Lu D."/>
            <person name="Skrede I."/>
            <person name="Drula E."/>
            <person name="Henrissat B."/>
            <person name="Morin E."/>
            <person name="Kohler A."/>
            <person name="Barry K."/>
            <person name="LaButti K."/>
            <person name="Morin E."/>
            <person name="Salamov A."/>
            <person name="Lipzen A."/>
            <person name="Mereny Z."/>
            <person name="Hegedus B."/>
            <person name="Baldrian P."/>
            <person name="Stursova M."/>
            <person name="Weitz H."/>
            <person name="Taylor A."/>
            <person name="Grigoriev I.V."/>
            <person name="Nagy L.G."/>
            <person name="Martin F."/>
            <person name="Kauserud H."/>
        </authorList>
    </citation>
    <scope>NUCLEOTIDE SEQUENCE</scope>
    <source>
        <strain evidence="1">CBHHK173m</strain>
    </source>
</reference>
<gene>
    <name evidence="1" type="ORF">B0H15DRAFT_840211</name>
</gene>